<comment type="catalytic activity">
    <reaction evidence="2">
        <text>oxidized coenzyme F420-(gamma-L-Glu)(n) + a quinol + H(+) = reduced coenzyme F420-(gamma-L-Glu)(n) + a quinone</text>
        <dbReference type="Rhea" id="RHEA:39663"/>
        <dbReference type="Rhea" id="RHEA-COMP:12939"/>
        <dbReference type="Rhea" id="RHEA-COMP:14378"/>
        <dbReference type="ChEBI" id="CHEBI:15378"/>
        <dbReference type="ChEBI" id="CHEBI:24646"/>
        <dbReference type="ChEBI" id="CHEBI:132124"/>
        <dbReference type="ChEBI" id="CHEBI:133980"/>
        <dbReference type="ChEBI" id="CHEBI:139511"/>
    </reaction>
</comment>
<evidence type="ECO:0000256" key="2">
    <source>
        <dbReference type="ARBA" id="ARBA00049106"/>
    </source>
</evidence>
<dbReference type="AlphaFoldDB" id="A0A239CGE5"/>
<reference evidence="4 5" key="1">
    <citation type="submission" date="2017-06" db="EMBL/GenBank/DDBJ databases">
        <authorList>
            <person name="Kim H.J."/>
            <person name="Triplett B.A."/>
        </authorList>
    </citation>
    <scope>NUCLEOTIDE SEQUENCE [LARGE SCALE GENOMIC DNA]</scope>
    <source>
        <strain evidence="4 5">DSM 44715</strain>
    </source>
</reference>
<dbReference type="SUPFAM" id="SSF50475">
    <property type="entry name" value="FMN-binding split barrel"/>
    <property type="match status" value="1"/>
</dbReference>
<dbReference type="InterPro" id="IPR012312">
    <property type="entry name" value="Hemerythrin-like"/>
</dbReference>
<organism evidence="4 5">
    <name type="scientific">Actinomadura meyerae</name>
    <dbReference type="NCBI Taxonomy" id="240840"/>
    <lineage>
        <taxon>Bacteria</taxon>
        <taxon>Bacillati</taxon>
        <taxon>Actinomycetota</taxon>
        <taxon>Actinomycetes</taxon>
        <taxon>Streptosporangiales</taxon>
        <taxon>Thermomonosporaceae</taxon>
        <taxon>Actinomadura</taxon>
    </lineage>
</organism>
<comment type="similarity">
    <text evidence="1">Belongs to the F420H(2)-dependent quinone reductase family.</text>
</comment>
<keyword evidence="5" id="KW-1185">Reference proteome</keyword>
<dbReference type="OrthoDB" id="8225825at2"/>
<dbReference type="GO" id="GO:0070967">
    <property type="term" value="F:coenzyme F420 binding"/>
    <property type="evidence" value="ECO:0007669"/>
    <property type="project" value="TreeGrafter"/>
</dbReference>
<gene>
    <name evidence="4" type="ORF">SAMN05443665_1001410</name>
</gene>
<accession>A0A239CGE5</accession>
<name>A0A239CGE5_9ACTN</name>
<dbReference type="PANTHER" id="PTHR39428:SF1">
    <property type="entry name" value="F420H(2)-DEPENDENT QUINONE REDUCTASE RV1261C"/>
    <property type="match status" value="1"/>
</dbReference>
<evidence type="ECO:0000313" key="4">
    <source>
        <dbReference type="EMBL" id="SNS19170.1"/>
    </source>
</evidence>
<feature type="domain" description="Hemerythrin-like" evidence="3">
    <location>
        <begin position="145"/>
        <end position="283"/>
    </location>
</feature>
<dbReference type="EMBL" id="FZOR01000001">
    <property type="protein sequence ID" value="SNS19170.1"/>
    <property type="molecule type" value="Genomic_DNA"/>
</dbReference>
<protein>
    <submittedName>
        <fullName evidence="4">Deazaflavin-dependent oxidoreductase, nitroreductase family</fullName>
    </submittedName>
</protein>
<dbReference type="NCBIfam" id="TIGR00026">
    <property type="entry name" value="hi_GC_TIGR00026"/>
    <property type="match status" value="1"/>
</dbReference>
<evidence type="ECO:0000313" key="5">
    <source>
        <dbReference type="Proteomes" id="UP000198318"/>
    </source>
</evidence>
<dbReference type="PANTHER" id="PTHR39428">
    <property type="entry name" value="F420H(2)-DEPENDENT QUINONE REDUCTASE RV1261C"/>
    <property type="match status" value="1"/>
</dbReference>
<evidence type="ECO:0000256" key="1">
    <source>
        <dbReference type="ARBA" id="ARBA00008710"/>
    </source>
</evidence>
<sequence>MSDWNRQVIEEFRAGGGRVGGPFEGADLLLLTSTGRKTGAPHTTPLGYMADGDRLIVFASNAGLPHDPAWYHNVRADPRVTVEVGTETFEGVALPVAGDERDRLYARQGERVPAYADYQRRTSRVIPVVALHRGHLDGRGAAIGDELVRIHDDLRARLADLRADVDAFYAGPGSDRVPGGVSEGASDLARQLREHCVSVCDVLGEHHDNEEARAFPRLETEFPGLAPVITRLRREHVTVTENRRRLQAVLDDAGSRDPGEVRAELDRITAELDAHFAYEEEQLRTLMNAVGPFWGRAR</sequence>
<dbReference type="Pfam" id="PF01814">
    <property type="entry name" value="Hemerythrin"/>
    <property type="match status" value="1"/>
</dbReference>
<dbReference type="InterPro" id="IPR012349">
    <property type="entry name" value="Split_barrel_FMN-bd"/>
</dbReference>
<proteinExistence type="inferred from homology"/>
<dbReference type="InterPro" id="IPR004378">
    <property type="entry name" value="F420H2_quin_Rdtase"/>
</dbReference>
<dbReference type="CDD" id="cd12108">
    <property type="entry name" value="Hr-like"/>
    <property type="match status" value="1"/>
</dbReference>
<dbReference type="RefSeq" id="WP_089324118.1">
    <property type="nucleotide sequence ID" value="NZ_FZOR01000001.1"/>
</dbReference>
<dbReference type="GO" id="GO:0005886">
    <property type="term" value="C:plasma membrane"/>
    <property type="evidence" value="ECO:0007669"/>
    <property type="project" value="TreeGrafter"/>
</dbReference>
<dbReference type="Gene3D" id="1.20.120.520">
    <property type="entry name" value="nmb1532 protein domain like"/>
    <property type="match status" value="1"/>
</dbReference>
<dbReference type="GO" id="GO:0016491">
    <property type="term" value="F:oxidoreductase activity"/>
    <property type="evidence" value="ECO:0007669"/>
    <property type="project" value="InterPro"/>
</dbReference>
<dbReference type="Pfam" id="PF04075">
    <property type="entry name" value="F420H2_quin_red"/>
    <property type="match status" value="1"/>
</dbReference>
<dbReference type="Proteomes" id="UP000198318">
    <property type="component" value="Unassembled WGS sequence"/>
</dbReference>
<dbReference type="Gene3D" id="2.30.110.10">
    <property type="entry name" value="Electron Transport, Fmn-binding Protein, Chain A"/>
    <property type="match status" value="1"/>
</dbReference>
<evidence type="ECO:0000259" key="3">
    <source>
        <dbReference type="Pfam" id="PF01814"/>
    </source>
</evidence>